<dbReference type="Proteomes" id="UP001172457">
    <property type="component" value="Chromosome 7"/>
</dbReference>
<dbReference type="CDD" id="cd02440">
    <property type="entry name" value="AdoMet_MTases"/>
    <property type="match status" value="1"/>
</dbReference>
<protein>
    <recommendedName>
        <fullName evidence="3">Methyltransferase-like protein 13</fullName>
    </recommendedName>
</protein>
<dbReference type="AlphaFoldDB" id="A0AA38SCL4"/>
<proteinExistence type="predicted"/>
<accession>A0AA38SCL4</accession>
<organism evidence="1 2">
    <name type="scientific">Centaurea solstitialis</name>
    <name type="common">yellow star-thistle</name>
    <dbReference type="NCBI Taxonomy" id="347529"/>
    <lineage>
        <taxon>Eukaryota</taxon>
        <taxon>Viridiplantae</taxon>
        <taxon>Streptophyta</taxon>
        <taxon>Embryophyta</taxon>
        <taxon>Tracheophyta</taxon>
        <taxon>Spermatophyta</taxon>
        <taxon>Magnoliopsida</taxon>
        <taxon>eudicotyledons</taxon>
        <taxon>Gunneridae</taxon>
        <taxon>Pentapetalae</taxon>
        <taxon>asterids</taxon>
        <taxon>campanulids</taxon>
        <taxon>Asterales</taxon>
        <taxon>Asteraceae</taxon>
        <taxon>Carduoideae</taxon>
        <taxon>Cardueae</taxon>
        <taxon>Centaureinae</taxon>
        <taxon>Centaurea</taxon>
    </lineage>
</organism>
<evidence type="ECO:0008006" key="3">
    <source>
        <dbReference type="Google" id="ProtNLM"/>
    </source>
</evidence>
<reference evidence="1" key="1">
    <citation type="submission" date="2023-03" db="EMBL/GenBank/DDBJ databases">
        <title>Chromosome-scale reference genome and RAD-based genetic map of yellow starthistle (Centaurea solstitialis) reveal putative structural variation and QTLs associated with invader traits.</title>
        <authorList>
            <person name="Reatini B."/>
            <person name="Cang F.A."/>
            <person name="Jiang Q."/>
            <person name="Mckibben M.T.W."/>
            <person name="Barker M.S."/>
            <person name="Rieseberg L.H."/>
            <person name="Dlugosch K.M."/>
        </authorList>
    </citation>
    <scope>NUCLEOTIDE SEQUENCE</scope>
    <source>
        <strain evidence="1">CAN-66</strain>
        <tissue evidence="1">Leaf</tissue>
    </source>
</reference>
<dbReference type="SUPFAM" id="SSF53335">
    <property type="entry name" value="S-adenosyl-L-methionine-dependent methyltransferases"/>
    <property type="match status" value="1"/>
</dbReference>
<gene>
    <name evidence="1" type="ORF">OSB04_026821</name>
</gene>
<evidence type="ECO:0000313" key="1">
    <source>
        <dbReference type="EMBL" id="KAJ9540315.1"/>
    </source>
</evidence>
<comment type="caution">
    <text evidence="1">The sequence shown here is derived from an EMBL/GenBank/DDBJ whole genome shotgun (WGS) entry which is preliminary data.</text>
</comment>
<dbReference type="EMBL" id="JARYMX010000007">
    <property type="protein sequence ID" value="KAJ9540315.1"/>
    <property type="molecule type" value="Genomic_DNA"/>
</dbReference>
<dbReference type="Gene3D" id="3.40.50.150">
    <property type="entry name" value="Vaccinia Virus protein VP39"/>
    <property type="match status" value="1"/>
</dbReference>
<sequence>MSLDPSKVETLIPSQFFVFNLPNPLTHDCYLRGPLLRIAVLDSPKPHSGDDVPIVAGMIVPAHRESDWIFSTESGQSHLLHSYPKVSRLVLIGNFPPDNSISSIYVHPPASRFARREKEKLEKELRRLLIALHPKVCFDKGVPNPEFRTYEDTTVFRVTICTATGPLVGEFLVEDVEVETKPDLARLKKMNEVKFNVDPRVLIPTYLKAMVSGLFMIVPPLDQRVKSGIVPRALCLGVGGGALLHFLNARLGFHVVGVDSDGAVLGVAEQRFGLRVGNCMSIVPDDAARVVEEVSCRLSQQSTHGLPDCLHSKFDVVMVDLDASDARFGIGGPPDNFVKEPFLRAAKLVLHDHGVFVMNVGRVNHDIYILLVLELKTLFDTVFRIVVGNQENYVLVATLPPIEHPPDHYCAFSKRLREAVSREYIGSIKEV</sequence>
<evidence type="ECO:0000313" key="2">
    <source>
        <dbReference type="Proteomes" id="UP001172457"/>
    </source>
</evidence>
<dbReference type="InterPro" id="IPR029063">
    <property type="entry name" value="SAM-dependent_MTases_sf"/>
</dbReference>
<keyword evidence="2" id="KW-1185">Reference proteome</keyword>
<name>A0AA38SCL4_9ASTR</name>